<evidence type="ECO:0000313" key="1">
    <source>
        <dbReference type="EMBL" id="MFD1781829.1"/>
    </source>
</evidence>
<sequence length="136" mass="15786">MRYIPLDLPVGIRSSQSGLTALNLTSRSFTADFFVPDDQRLLLRVEFPRFETFRVLDEMPLSTEGEEIDWEGHVPDHLAYELVGGYFWRMQSEAFRMTHPDIRHYEFVTGDLCLDVLTDFPPLFSVISRHQTSTCP</sequence>
<organism evidence="1 2">
    <name type="scientific">Phenylobacterium terrae</name>
    <dbReference type="NCBI Taxonomy" id="2665495"/>
    <lineage>
        <taxon>Bacteria</taxon>
        <taxon>Pseudomonadati</taxon>
        <taxon>Pseudomonadota</taxon>
        <taxon>Alphaproteobacteria</taxon>
        <taxon>Caulobacterales</taxon>
        <taxon>Caulobacteraceae</taxon>
        <taxon>Phenylobacterium</taxon>
    </lineage>
</organism>
<accession>A0ABW4MV29</accession>
<proteinExistence type="predicted"/>
<comment type="caution">
    <text evidence="1">The sequence shown here is derived from an EMBL/GenBank/DDBJ whole genome shotgun (WGS) entry which is preliminary data.</text>
</comment>
<protein>
    <submittedName>
        <fullName evidence="1">Uncharacterized protein</fullName>
    </submittedName>
</protein>
<dbReference type="Proteomes" id="UP001597237">
    <property type="component" value="Unassembled WGS sequence"/>
</dbReference>
<gene>
    <name evidence="1" type="ORF">ACFSC0_00345</name>
</gene>
<keyword evidence="2" id="KW-1185">Reference proteome</keyword>
<name>A0ABW4MV29_9CAUL</name>
<evidence type="ECO:0000313" key="2">
    <source>
        <dbReference type="Proteomes" id="UP001597237"/>
    </source>
</evidence>
<dbReference type="RefSeq" id="WP_377281338.1">
    <property type="nucleotide sequence ID" value="NZ_JBHRSI010000003.1"/>
</dbReference>
<reference evidence="2" key="1">
    <citation type="journal article" date="2019" name="Int. J. Syst. Evol. Microbiol.">
        <title>The Global Catalogue of Microorganisms (GCM) 10K type strain sequencing project: providing services to taxonomists for standard genome sequencing and annotation.</title>
        <authorList>
            <consortium name="The Broad Institute Genomics Platform"/>
            <consortium name="The Broad Institute Genome Sequencing Center for Infectious Disease"/>
            <person name="Wu L."/>
            <person name="Ma J."/>
        </authorList>
    </citation>
    <scope>NUCLEOTIDE SEQUENCE [LARGE SCALE GENOMIC DNA]</scope>
    <source>
        <strain evidence="2">DFY28</strain>
    </source>
</reference>
<dbReference type="EMBL" id="JBHUEY010000001">
    <property type="protein sequence ID" value="MFD1781829.1"/>
    <property type="molecule type" value="Genomic_DNA"/>
</dbReference>